<proteinExistence type="predicted"/>
<sequence length="543" mass="59742">MNRIPSSLTIAQAEDLMAKRELSSVELTEMLLQRIDEMDPHLNAFITVTAERAMEQARAADSKYGQPRSPMQGIPFGLKDIYNTAGIKTTAHSKLLIDNVPSEESTASARLNDAGAVLMGKLATHEFAHGGPSFQLPWPPARNPWNRAHFTGGSSTGSGAAVASGLVLGALGSDTGGSVRNPAALCGIVGMKPTYGLVSRYGVIPNSFTFDTCGPMAWTVEDSAIMLQVIAGHDPRDPTSSSRPIPNYRANLSDGIRGLRLGVIRHFWEDDLPANDEVRQSMEAALSVLEDLGAILEPVNLRPMQDYCDVKIIIGEAELYAIHEADLIRRSGDFCDDFLGRSLPAILIGAKDYVQAQRERQRMLAEMESVYQRYDALVTAGFYGPAPKLGSYQTVKFFWQNSSITIPYNVLGCPAISICNGYTESGLPLSMQIAGRPFDEATVFRVANAYELATPWWDRRPVLDFSNDEPLEGTSGQPAWQEKCEDPLLRDKIHHLVQAANLSLTDEQFEQICDAAPFVKARIERLHNEFRREDEPASTFSFK</sequence>
<dbReference type="PANTHER" id="PTHR11895:SF176">
    <property type="entry name" value="AMIDASE AMID-RELATED"/>
    <property type="match status" value="1"/>
</dbReference>
<dbReference type="EMBL" id="KC810033">
    <property type="protein sequence ID" value="AGO87442.1"/>
    <property type="molecule type" value="Genomic_DNA"/>
</dbReference>
<accession>S4W308</accession>
<dbReference type="PANTHER" id="PTHR11895">
    <property type="entry name" value="TRANSAMIDASE"/>
    <property type="match status" value="1"/>
</dbReference>
<dbReference type="AlphaFoldDB" id="S4W308"/>
<organism evidence="2">
    <name type="scientific">uncultured bacterium B26B6</name>
    <dbReference type="NCBI Taxonomy" id="1329636"/>
    <lineage>
        <taxon>Bacteria</taxon>
        <taxon>environmental samples</taxon>
    </lineage>
</organism>
<dbReference type="GO" id="GO:0016740">
    <property type="term" value="F:transferase activity"/>
    <property type="evidence" value="ECO:0007669"/>
    <property type="project" value="UniProtKB-KW"/>
</dbReference>
<dbReference type="EC" id="6.3.5.6" evidence="2"/>
<keyword evidence="2" id="KW-0808">Transferase</keyword>
<feature type="domain" description="Amidase" evidence="1">
    <location>
        <begin position="26"/>
        <end position="443"/>
    </location>
</feature>
<dbReference type="Pfam" id="PF01425">
    <property type="entry name" value="Amidase"/>
    <property type="match status" value="1"/>
</dbReference>
<reference evidence="2" key="1">
    <citation type="submission" date="2013-03" db="EMBL/GenBank/DDBJ databases">
        <authorList>
            <person name="Ballestriero F."/>
        </authorList>
    </citation>
    <scope>NUCLEOTIDE SEQUENCE</scope>
</reference>
<dbReference type="Gene3D" id="3.90.1300.10">
    <property type="entry name" value="Amidase signature (AS) domain"/>
    <property type="match status" value="1"/>
</dbReference>
<evidence type="ECO:0000259" key="1">
    <source>
        <dbReference type="Pfam" id="PF01425"/>
    </source>
</evidence>
<keyword evidence="2" id="KW-0436">Ligase</keyword>
<dbReference type="GO" id="GO:0050566">
    <property type="term" value="F:asparaginyl-tRNA synthase (glutamine-hydrolyzing) activity"/>
    <property type="evidence" value="ECO:0007669"/>
    <property type="project" value="UniProtKB-EC"/>
</dbReference>
<dbReference type="InterPro" id="IPR023631">
    <property type="entry name" value="Amidase_dom"/>
</dbReference>
<dbReference type="GO" id="GO:0050567">
    <property type="term" value="F:glutaminyl-tRNA synthase (glutamine-hydrolyzing) activity"/>
    <property type="evidence" value="ECO:0007669"/>
    <property type="project" value="UniProtKB-EC"/>
</dbReference>
<dbReference type="InterPro" id="IPR036928">
    <property type="entry name" value="AS_sf"/>
</dbReference>
<dbReference type="InterPro" id="IPR000120">
    <property type="entry name" value="Amidase"/>
</dbReference>
<dbReference type="SUPFAM" id="SSF75304">
    <property type="entry name" value="Amidase signature (AS) enzymes"/>
    <property type="match status" value="1"/>
</dbReference>
<dbReference type="EC" id="6.3.5.7" evidence="2"/>
<name>S4W308_9BACT</name>
<evidence type="ECO:0000313" key="2">
    <source>
        <dbReference type="EMBL" id="AGO87442.1"/>
    </source>
</evidence>
<protein>
    <submittedName>
        <fullName evidence="2">Aspartyl-tRNA amidotransferase subunit a</fullName>
        <ecNumber evidence="2">6.3.5.6</ecNumber>
        <ecNumber evidence="2">6.3.5.7</ecNumber>
    </submittedName>
</protein>